<keyword evidence="4" id="KW-1185">Reference proteome</keyword>
<dbReference type="PROSITE" id="PS51257">
    <property type="entry name" value="PROKAR_LIPOPROTEIN"/>
    <property type="match status" value="1"/>
</dbReference>
<proteinExistence type="predicted"/>
<reference evidence="3" key="1">
    <citation type="submission" date="2022-11" db="EMBL/GenBank/DDBJ databases">
        <title>Minimal conservation of predation-associated metabolite biosynthetic gene clusters underscores biosynthetic potential of Myxococcota including descriptions for ten novel species: Archangium lansinium sp. nov., Myxococcus landrumus sp. nov., Nannocystis bai.</title>
        <authorList>
            <person name="Ahearne A."/>
            <person name="Stevens C."/>
            <person name="Phillips K."/>
        </authorList>
    </citation>
    <scope>NUCLEOTIDE SEQUENCE</scope>
    <source>
        <strain evidence="3">Na p29</strain>
    </source>
</reference>
<accession>A0A9X3EW72</accession>
<evidence type="ECO:0008006" key="5">
    <source>
        <dbReference type="Google" id="ProtNLM"/>
    </source>
</evidence>
<evidence type="ECO:0000313" key="4">
    <source>
        <dbReference type="Proteomes" id="UP001150924"/>
    </source>
</evidence>
<keyword evidence="2" id="KW-0732">Signal</keyword>
<comment type="caution">
    <text evidence="3">The sequence shown here is derived from an EMBL/GenBank/DDBJ whole genome shotgun (WGS) entry which is preliminary data.</text>
</comment>
<gene>
    <name evidence="3" type="ORF">OV079_38765</name>
</gene>
<feature type="signal peptide" evidence="2">
    <location>
        <begin position="1"/>
        <end position="27"/>
    </location>
</feature>
<organism evidence="3 4">
    <name type="scientific">Nannocystis pusilla</name>
    <dbReference type="NCBI Taxonomy" id="889268"/>
    <lineage>
        <taxon>Bacteria</taxon>
        <taxon>Pseudomonadati</taxon>
        <taxon>Myxococcota</taxon>
        <taxon>Polyangia</taxon>
        <taxon>Nannocystales</taxon>
        <taxon>Nannocystaceae</taxon>
        <taxon>Nannocystis</taxon>
    </lineage>
</organism>
<evidence type="ECO:0000313" key="3">
    <source>
        <dbReference type="EMBL" id="MCY1011404.1"/>
    </source>
</evidence>
<feature type="chain" id="PRO_5040837813" description="SMB domain-containing protein" evidence="2">
    <location>
        <begin position="28"/>
        <end position="502"/>
    </location>
</feature>
<evidence type="ECO:0000256" key="2">
    <source>
        <dbReference type="SAM" id="SignalP"/>
    </source>
</evidence>
<name>A0A9X3EW72_9BACT</name>
<dbReference type="AlphaFoldDB" id="A0A9X3EW72"/>
<dbReference type="EMBL" id="JAPNKE010000002">
    <property type="protein sequence ID" value="MCY1011404.1"/>
    <property type="molecule type" value="Genomic_DNA"/>
</dbReference>
<sequence>MKHTIAPPRVAALLAAGFGLFSLTACGDDSNPLLTATATLTAGPTSNPNTSNPSSAGDPTGDPTDGTTGDPTDGGTGETDDPTGEPQDGPHALGTIFLGESHPAAGGNSSPAVSASFVPDAGTGAAQGCTESVAGCQLALVPDCGGGCDADEYCGFDDSCEAACLRICDASCGADEVCYFPAPNTPGCKKIESFDAGALTFLGTPIPITLFPPYAFMSDDNASPFAPGGTASVQASGASNAGFAAFEKEFTGTEFIQTSPKLDALGFAEVFGDGPLPVRWNAGDGEVTITATVTSSDFAVGTITCKADDPSGKFDIPRAALEAAVDGDPAVNIAVSVQRQRVDVYKDLTTKGELTGVTVQPVGYLNIITSSTEFHAFQGCNPGEAVCDNTCVDVQYDAANCGGCGKACAGDDACVEGTCNGIEACNACAEESQTGGCKAENDACAANAACKALETCIAGCQTQECLYMCGENVEASTIDLYNAQIQCLCDEVCVGECNGLCS</sequence>
<protein>
    <recommendedName>
        <fullName evidence="5">SMB domain-containing protein</fullName>
    </recommendedName>
</protein>
<feature type="compositionally biased region" description="Low complexity" evidence="1">
    <location>
        <begin position="39"/>
        <end position="71"/>
    </location>
</feature>
<dbReference type="Proteomes" id="UP001150924">
    <property type="component" value="Unassembled WGS sequence"/>
</dbReference>
<feature type="region of interest" description="Disordered" evidence="1">
    <location>
        <begin position="39"/>
        <end position="112"/>
    </location>
</feature>
<dbReference type="RefSeq" id="WP_267774668.1">
    <property type="nucleotide sequence ID" value="NZ_JAPNKE010000002.1"/>
</dbReference>
<evidence type="ECO:0000256" key="1">
    <source>
        <dbReference type="SAM" id="MobiDB-lite"/>
    </source>
</evidence>